<comment type="caution">
    <text evidence="1">The sequence shown here is derived from an EMBL/GenBank/DDBJ whole genome shotgun (WGS) entry which is preliminary data.</text>
</comment>
<protein>
    <submittedName>
        <fullName evidence="1">Uncharacterized protein</fullName>
    </submittedName>
</protein>
<name>A0ABS8V518_DATST</name>
<reference evidence="1 2" key="1">
    <citation type="journal article" date="2021" name="BMC Genomics">
        <title>Datura genome reveals duplications of psychoactive alkaloid biosynthetic genes and high mutation rate following tissue culture.</title>
        <authorList>
            <person name="Rajewski A."/>
            <person name="Carter-House D."/>
            <person name="Stajich J."/>
            <person name="Litt A."/>
        </authorList>
    </citation>
    <scope>NUCLEOTIDE SEQUENCE [LARGE SCALE GENOMIC DNA]</scope>
    <source>
        <strain evidence="1">AR-01</strain>
    </source>
</reference>
<feature type="non-terminal residue" evidence="1">
    <location>
        <position position="65"/>
    </location>
</feature>
<keyword evidence="2" id="KW-1185">Reference proteome</keyword>
<dbReference type="EMBL" id="JACEIK010003323">
    <property type="protein sequence ID" value="MCD9641290.1"/>
    <property type="molecule type" value="Genomic_DNA"/>
</dbReference>
<feature type="non-terminal residue" evidence="1">
    <location>
        <position position="1"/>
    </location>
</feature>
<accession>A0ABS8V518</accession>
<dbReference type="Proteomes" id="UP000823775">
    <property type="component" value="Unassembled WGS sequence"/>
</dbReference>
<evidence type="ECO:0000313" key="2">
    <source>
        <dbReference type="Proteomes" id="UP000823775"/>
    </source>
</evidence>
<sequence length="65" mass="8011">KYEEKVQVEFDQERHQWTIERDILNNRVVAYEEREVQMRQVINDNHTWLQNCYLSMGQARDQVLS</sequence>
<proteinExistence type="predicted"/>
<organism evidence="1 2">
    <name type="scientific">Datura stramonium</name>
    <name type="common">Jimsonweed</name>
    <name type="synonym">Common thornapple</name>
    <dbReference type="NCBI Taxonomy" id="4076"/>
    <lineage>
        <taxon>Eukaryota</taxon>
        <taxon>Viridiplantae</taxon>
        <taxon>Streptophyta</taxon>
        <taxon>Embryophyta</taxon>
        <taxon>Tracheophyta</taxon>
        <taxon>Spermatophyta</taxon>
        <taxon>Magnoliopsida</taxon>
        <taxon>eudicotyledons</taxon>
        <taxon>Gunneridae</taxon>
        <taxon>Pentapetalae</taxon>
        <taxon>asterids</taxon>
        <taxon>lamiids</taxon>
        <taxon>Solanales</taxon>
        <taxon>Solanaceae</taxon>
        <taxon>Solanoideae</taxon>
        <taxon>Datureae</taxon>
        <taxon>Datura</taxon>
    </lineage>
</organism>
<gene>
    <name evidence="1" type="ORF">HAX54_027397</name>
</gene>
<evidence type="ECO:0000313" key="1">
    <source>
        <dbReference type="EMBL" id="MCD9641290.1"/>
    </source>
</evidence>